<accession>A0A072P6G5</accession>
<dbReference type="STRING" id="1182545.A0A072P6G5"/>
<dbReference type="ESTHER" id="9euro-a0a072p6g5">
    <property type="family name" value="MpaH"/>
</dbReference>
<dbReference type="InterPro" id="IPR029058">
    <property type="entry name" value="AB_hydrolase_fold"/>
</dbReference>
<gene>
    <name evidence="2" type="ORF">A1O9_12708</name>
</gene>
<dbReference type="SUPFAM" id="SSF53474">
    <property type="entry name" value="alpha/beta-Hydrolases"/>
    <property type="match status" value="1"/>
</dbReference>
<sequence length="425" mass="47312">MSAFHVVEHTVPGQHIREYPRGLSGSQDGVLKLAVNQYIPKDNLNPQAGDVTILGAHATGFVKELYEPLWESILARAKQQGFRIRGIWIADTAHQGQSSVLNERLLGNDPSWFDLSRDLLYLVNHFRDQMPRPLVGLGHSGGGNSITNLAYMHPRLFTTLILIEPIIYAFPRIPPQSELSPARLSTFRRDVWPSREQAGKLFRASKFYQKWHPWVLDRFISHGLRDMPTLFHPATPKSGVAPQVTLRTPVAQEVFTYFRPNYEGYGHNGKPINRTTHADLDPTSPVIFPFYRGEAGQVHIRLPELRPGALFIFGGESDLGAPGNVRDKLDRTGVGVGGSGGAAVGKVKCTVFDGIGHLAAMEAVDKTADEASKWIGGAMEVWRLEEAEHDENWIQKPTLEKQTISEEWKKSIGGLPGRQPRTSKI</sequence>
<dbReference type="Gene3D" id="3.40.50.1820">
    <property type="entry name" value="alpha/beta hydrolase"/>
    <property type="match status" value="1"/>
</dbReference>
<dbReference type="Proteomes" id="UP000027920">
    <property type="component" value="Unassembled WGS sequence"/>
</dbReference>
<dbReference type="OrthoDB" id="94039at2759"/>
<feature type="region of interest" description="Disordered" evidence="1">
    <location>
        <begin position="405"/>
        <end position="425"/>
    </location>
</feature>
<dbReference type="VEuPathDB" id="FungiDB:A1O9_12708"/>
<dbReference type="HOGENOM" id="CLU_036837_0_0_1"/>
<proteinExistence type="predicted"/>
<evidence type="ECO:0000313" key="3">
    <source>
        <dbReference type="Proteomes" id="UP000027920"/>
    </source>
</evidence>
<comment type="caution">
    <text evidence="2">The sequence shown here is derived from an EMBL/GenBank/DDBJ whole genome shotgun (WGS) entry which is preliminary data.</text>
</comment>
<dbReference type="AlphaFoldDB" id="A0A072P6G5"/>
<reference evidence="2 3" key="1">
    <citation type="submission" date="2013-03" db="EMBL/GenBank/DDBJ databases">
        <title>The Genome Sequence of Exophiala aquamarina CBS 119918.</title>
        <authorList>
            <consortium name="The Broad Institute Genomics Platform"/>
            <person name="Cuomo C."/>
            <person name="de Hoog S."/>
            <person name="Gorbushina A."/>
            <person name="Walker B."/>
            <person name="Young S.K."/>
            <person name="Zeng Q."/>
            <person name="Gargeya S."/>
            <person name="Fitzgerald M."/>
            <person name="Haas B."/>
            <person name="Abouelleil A."/>
            <person name="Allen A.W."/>
            <person name="Alvarado L."/>
            <person name="Arachchi H.M."/>
            <person name="Berlin A.M."/>
            <person name="Chapman S.B."/>
            <person name="Gainer-Dewar J."/>
            <person name="Goldberg J."/>
            <person name="Griggs A."/>
            <person name="Gujja S."/>
            <person name="Hansen M."/>
            <person name="Howarth C."/>
            <person name="Imamovic A."/>
            <person name="Ireland A."/>
            <person name="Larimer J."/>
            <person name="McCowan C."/>
            <person name="Murphy C."/>
            <person name="Pearson M."/>
            <person name="Poon T.W."/>
            <person name="Priest M."/>
            <person name="Roberts A."/>
            <person name="Saif S."/>
            <person name="Shea T."/>
            <person name="Sisk P."/>
            <person name="Sykes S."/>
            <person name="Wortman J."/>
            <person name="Nusbaum C."/>
            <person name="Birren B."/>
        </authorList>
    </citation>
    <scope>NUCLEOTIDE SEQUENCE [LARGE SCALE GENOMIC DNA]</scope>
    <source>
        <strain evidence="2 3">CBS 119918</strain>
    </source>
</reference>
<evidence type="ECO:0000313" key="2">
    <source>
        <dbReference type="EMBL" id="KEF51205.1"/>
    </source>
</evidence>
<protein>
    <submittedName>
        <fullName evidence="2">Uncharacterized protein</fullName>
    </submittedName>
</protein>
<name>A0A072P6G5_9EURO</name>
<dbReference type="GeneID" id="25287602"/>
<organism evidence="2 3">
    <name type="scientific">Exophiala aquamarina CBS 119918</name>
    <dbReference type="NCBI Taxonomy" id="1182545"/>
    <lineage>
        <taxon>Eukaryota</taxon>
        <taxon>Fungi</taxon>
        <taxon>Dikarya</taxon>
        <taxon>Ascomycota</taxon>
        <taxon>Pezizomycotina</taxon>
        <taxon>Eurotiomycetes</taxon>
        <taxon>Chaetothyriomycetidae</taxon>
        <taxon>Chaetothyriales</taxon>
        <taxon>Herpotrichiellaceae</taxon>
        <taxon>Exophiala</taxon>
    </lineage>
</organism>
<dbReference type="RefSeq" id="XP_013253795.1">
    <property type="nucleotide sequence ID" value="XM_013398341.1"/>
</dbReference>
<keyword evidence="3" id="KW-1185">Reference proteome</keyword>
<evidence type="ECO:0000256" key="1">
    <source>
        <dbReference type="SAM" id="MobiDB-lite"/>
    </source>
</evidence>
<dbReference type="EMBL" id="AMGV01000026">
    <property type="protein sequence ID" value="KEF51205.1"/>
    <property type="molecule type" value="Genomic_DNA"/>
</dbReference>